<sequence length="277" mass="32080">MYRIGQFSKIARVTVKALRFYEEEGLIAPVFIDPVTGYRYYDSSQLPVTHRIVALKQCGFSVAEIKGILDGKDSAELFRRRREALERQAVETAVQLSSINHYLDLFEKDEPRQYEIVVKELPRVLVFSKRMQVPSYDSYFTVVPEIGRIIRDLNPGIRCCEDPPYCFIIYHDGEYRERDINIEFCQAVEARGRGTAEIVFKTVDRVPQAACVLHRGPYETLPRAYAAVYDWIGDNDYEPADHPRESHIDGIWNRSSPEEWLTEIQVPVTLNPRRTSV</sequence>
<dbReference type="InterPro" id="IPR047057">
    <property type="entry name" value="MerR_fam"/>
</dbReference>
<dbReference type="Pfam" id="PF06445">
    <property type="entry name" value="GyrI-like"/>
    <property type="match status" value="1"/>
</dbReference>
<dbReference type="InterPro" id="IPR029442">
    <property type="entry name" value="GyrI-like"/>
</dbReference>
<dbReference type="InterPro" id="IPR009061">
    <property type="entry name" value="DNA-bd_dom_put_sf"/>
</dbReference>
<evidence type="ECO:0000259" key="2">
    <source>
        <dbReference type="PROSITE" id="PS50937"/>
    </source>
</evidence>
<organism evidence="3 4">
    <name type="scientific">Breznakiella homolactica</name>
    <dbReference type="NCBI Taxonomy" id="2798577"/>
    <lineage>
        <taxon>Bacteria</taxon>
        <taxon>Pseudomonadati</taxon>
        <taxon>Spirochaetota</taxon>
        <taxon>Spirochaetia</taxon>
        <taxon>Spirochaetales</taxon>
        <taxon>Breznakiellaceae</taxon>
        <taxon>Breznakiella</taxon>
    </lineage>
</organism>
<dbReference type="Gene3D" id="1.10.1660.10">
    <property type="match status" value="1"/>
</dbReference>
<keyword evidence="4" id="KW-1185">Reference proteome</keyword>
<dbReference type="PROSITE" id="PS00552">
    <property type="entry name" value="HTH_MERR_1"/>
    <property type="match status" value="1"/>
</dbReference>
<dbReference type="PANTHER" id="PTHR30204">
    <property type="entry name" value="REDOX-CYCLING DRUG-SENSING TRANSCRIPTIONAL ACTIVATOR SOXR"/>
    <property type="match status" value="1"/>
</dbReference>
<evidence type="ECO:0000256" key="1">
    <source>
        <dbReference type="ARBA" id="ARBA00023125"/>
    </source>
</evidence>
<dbReference type="AlphaFoldDB" id="A0A7T7XMC0"/>
<dbReference type="EMBL" id="CP067089">
    <property type="protein sequence ID" value="QQO08857.1"/>
    <property type="molecule type" value="Genomic_DNA"/>
</dbReference>
<proteinExistence type="predicted"/>
<dbReference type="GO" id="GO:0003677">
    <property type="term" value="F:DNA binding"/>
    <property type="evidence" value="ECO:0007669"/>
    <property type="project" value="UniProtKB-KW"/>
</dbReference>
<dbReference type="PANTHER" id="PTHR30204:SF97">
    <property type="entry name" value="MERR FAMILY REGULATORY PROTEIN"/>
    <property type="match status" value="1"/>
</dbReference>
<dbReference type="InterPro" id="IPR011256">
    <property type="entry name" value="Reg_factor_effector_dom_sf"/>
</dbReference>
<gene>
    <name evidence="3" type="ORF">JFL75_18295</name>
</gene>
<dbReference type="Pfam" id="PF13411">
    <property type="entry name" value="MerR_1"/>
    <property type="match status" value="1"/>
</dbReference>
<dbReference type="PROSITE" id="PS50937">
    <property type="entry name" value="HTH_MERR_2"/>
    <property type="match status" value="1"/>
</dbReference>
<dbReference type="Proteomes" id="UP000595917">
    <property type="component" value="Chromosome"/>
</dbReference>
<evidence type="ECO:0000313" key="3">
    <source>
        <dbReference type="EMBL" id="QQO08857.1"/>
    </source>
</evidence>
<name>A0A7T7XMC0_9SPIR</name>
<keyword evidence="1" id="KW-0238">DNA-binding</keyword>
<protein>
    <submittedName>
        <fullName evidence="3">MerR family transcriptional regulator</fullName>
    </submittedName>
</protein>
<accession>A0A7T7XMC0</accession>
<evidence type="ECO:0000313" key="4">
    <source>
        <dbReference type="Proteomes" id="UP000595917"/>
    </source>
</evidence>
<dbReference type="Gene3D" id="3.20.80.10">
    <property type="entry name" value="Regulatory factor, effector binding domain"/>
    <property type="match status" value="1"/>
</dbReference>
<dbReference type="SUPFAM" id="SSF55136">
    <property type="entry name" value="Probable bacterial effector-binding domain"/>
    <property type="match status" value="1"/>
</dbReference>
<reference evidence="3" key="1">
    <citation type="submission" date="2021-01" db="EMBL/GenBank/DDBJ databases">
        <title>Description of Breznakiella homolactica.</title>
        <authorList>
            <person name="Song Y."/>
            <person name="Brune A."/>
        </authorList>
    </citation>
    <scope>NUCLEOTIDE SEQUENCE</scope>
    <source>
        <strain evidence="3">RmG30</strain>
    </source>
</reference>
<dbReference type="GO" id="GO:0003700">
    <property type="term" value="F:DNA-binding transcription factor activity"/>
    <property type="evidence" value="ECO:0007669"/>
    <property type="project" value="InterPro"/>
</dbReference>
<feature type="domain" description="HTH merR-type" evidence="2">
    <location>
        <begin position="1"/>
        <end position="71"/>
    </location>
</feature>
<dbReference type="InterPro" id="IPR010499">
    <property type="entry name" value="AraC_E-bd"/>
</dbReference>
<dbReference type="SUPFAM" id="SSF46955">
    <property type="entry name" value="Putative DNA-binding domain"/>
    <property type="match status" value="1"/>
</dbReference>
<dbReference type="SMART" id="SM00422">
    <property type="entry name" value="HTH_MERR"/>
    <property type="match status" value="1"/>
</dbReference>
<dbReference type="SMART" id="SM00871">
    <property type="entry name" value="AraC_E_bind"/>
    <property type="match status" value="1"/>
</dbReference>
<dbReference type="CDD" id="cd01107">
    <property type="entry name" value="HTH_BmrR"/>
    <property type="match status" value="1"/>
</dbReference>
<dbReference type="KEGG" id="bhc:JFL75_18295"/>
<dbReference type="InterPro" id="IPR000551">
    <property type="entry name" value="MerR-type_HTH_dom"/>
</dbReference>
<dbReference type="RefSeq" id="WP_215626163.1">
    <property type="nucleotide sequence ID" value="NZ_CP067089.2"/>
</dbReference>